<organism evidence="2 3">
    <name type="scientific">Trichonephila clavata</name>
    <name type="common">Joro spider</name>
    <name type="synonym">Nephila clavata</name>
    <dbReference type="NCBI Taxonomy" id="2740835"/>
    <lineage>
        <taxon>Eukaryota</taxon>
        <taxon>Metazoa</taxon>
        <taxon>Ecdysozoa</taxon>
        <taxon>Arthropoda</taxon>
        <taxon>Chelicerata</taxon>
        <taxon>Arachnida</taxon>
        <taxon>Araneae</taxon>
        <taxon>Araneomorphae</taxon>
        <taxon>Entelegynae</taxon>
        <taxon>Araneoidea</taxon>
        <taxon>Nephilidae</taxon>
        <taxon>Trichonephila</taxon>
    </lineage>
</organism>
<feature type="transmembrane region" description="Helical" evidence="1">
    <location>
        <begin position="21"/>
        <end position="44"/>
    </location>
</feature>
<proteinExistence type="predicted"/>
<name>A0A8X6G4N0_TRICU</name>
<comment type="caution">
    <text evidence="2">The sequence shown here is derived from an EMBL/GenBank/DDBJ whole genome shotgun (WGS) entry which is preliminary data.</text>
</comment>
<protein>
    <submittedName>
        <fullName evidence="2">Uncharacterized protein</fullName>
    </submittedName>
</protein>
<gene>
    <name evidence="2" type="ORF">TNCT_127981</name>
</gene>
<evidence type="ECO:0000313" key="3">
    <source>
        <dbReference type="Proteomes" id="UP000887116"/>
    </source>
</evidence>
<keyword evidence="1" id="KW-0812">Transmembrane</keyword>
<keyword evidence="3" id="KW-1185">Reference proteome</keyword>
<evidence type="ECO:0000256" key="1">
    <source>
        <dbReference type="SAM" id="Phobius"/>
    </source>
</evidence>
<sequence>MQELHALVKKTGQHYHRLETLCSSLLSTFIFSTQLFYGIAGVYLSRLDFLQTILSTNNIPQIVRNGQEHDPVEGEIDSLSRNCCHNVGSTK</sequence>
<evidence type="ECO:0000313" key="2">
    <source>
        <dbReference type="EMBL" id="GFQ96655.1"/>
    </source>
</evidence>
<keyword evidence="1" id="KW-1133">Transmembrane helix</keyword>
<dbReference type="Proteomes" id="UP000887116">
    <property type="component" value="Unassembled WGS sequence"/>
</dbReference>
<dbReference type="AlphaFoldDB" id="A0A8X6G4N0"/>
<reference evidence="2" key="1">
    <citation type="submission" date="2020-07" db="EMBL/GenBank/DDBJ databases">
        <title>Multicomponent nature underlies the extraordinary mechanical properties of spider dragline silk.</title>
        <authorList>
            <person name="Kono N."/>
            <person name="Nakamura H."/>
            <person name="Mori M."/>
            <person name="Yoshida Y."/>
            <person name="Ohtoshi R."/>
            <person name="Malay A.D."/>
            <person name="Moran D.A.P."/>
            <person name="Tomita M."/>
            <person name="Numata K."/>
            <person name="Arakawa K."/>
        </authorList>
    </citation>
    <scope>NUCLEOTIDE SEQUENCE</scope>
</reference>
<keyword evidence="1" id="KW-0472">Membrane</keyword>
<dbReference type="EMBL" id="BMAO01014718">
    <property type="protein sequence ID" value="GFQ96655.1"/>
    <property type="molecule type" value="Genomic_DNA"/>
</dbReference>
<accession>A0A8X6G4N0</accession>